<evidence type="ECO:0000313" key="2">
    <source>
        <dbReference type="EMBL" id="TCC42155.1"/>
    </source>
</evidence>
<evidence type="ECO:0000313" key="3">
    <source>
        <dbReference type="Proteomes" id="UP000294225"/>
    </source>
</evidence>
<dbReference type="Pfam" id="PF13810">
    <property type="entry name" value="DUF4185"/>
    <property type="match status" value="1"/>
</dbReference>
<proteinExistence type="predicted"/>
<sequence length="715" mass="76376">MLTGSASHRPLTVVVVTRTLREIDCPSGCRKGSPMKRGALLAVLPLVFGTAALLTQSSNQSANPREAATVNAIGTAQVESKGMPSKSDGDLWPSCWAGNDKLYAANGDGKGFSVDGDFADIAVSEITGTPGNLSGATISRGDQVGPVWSGAGYNRKPTGMVCVGDTMYLAVQDLALDFNDVPAATILKSTDHGRTWTWDKSKPMFAEHVFTTIWFADFGRGGSLAPDGYVYAYGLDGNWRDSFDDTVADPQSVFLARVPKRDVQNRSAWKFYTGSGWSAKIADRKPVLDDQRRLYAQTYGPNASNLSVISQGGVTYLAQQKRYVYTSWTEYTFEFYESPTPWGPWKHFLSKDFGGYPWSTSKYGGYGVTIPSKFVQPDGKTMYLQANVCPCGGGGIGTSVYNFNLRKLVLTPADDRPASNLPGADNLAAPSTGAVAISKSTQSGSLAALNDGARTGSESDFDDEVKGASWWGYEWPARHKVNNVEFTSGAVSAEGGYFTGRPRVQVRQGGQWVEVGAQTVSPAYSGDASAGANTTYTITFPVQETDGVRVIGLPGGTRSYTTVSEVAVRYVSQLADGGFEGTGSGKPAWHFEGTAANGVDRGLGFAHSGANNGWIRCTCTGWNALYQNVPVVPGTTYTFGAWVNASANLPADQGRFGVRTGTTDLATTTFGAGTGYVHHEVTVKVPPNTHELTVYTGFNAPNQDTWIQIDDFTVS</sequence>
<dbReference type="Gene3D" id="2.60.120.260">
    <property type="entry name" value="Galactose-binding domain-like"/>
    <property type="match status" value="1"/>
</dbReference>
<dbReference type="Proteomes" id="UP000294225">
    <property type="component" value="Unassembled WGS sequence"/>
</dbReference>
<dbReference type="EMBL" id="SJKC01000001">
    <property type="protein sequence ID" value="TCC42155.1"/>
    <property type="molecule type" value="Genomic_DNA"/>
</dbReference>
<reference evidence="2 3" key="1">
    <citation type="submission" date="2019-02" db="EMBL/GenBank/DDBJ databases">
        <title>Kribbella capetownensis sp. nov. and Kribbella speibonae sp. nov., isolated from soil.</title>
        <authorList>
            <person name="Curtis S.M."/>
            <person name="Norton I."/>
            <person name="Everest G.J."/>
            <person name="Meyers P.R."/>
        </authorList>
    </citation>
    <scope>NUCLEOTIDE SEQUENCE [LARGE SCALE GENOMIC DNA]</scope>
    <source>
        <strain evidence="2 3">YM55</strain>
    </source>
</reference>
<gene>
    <name evidence="2" type="ORF">E0H92_11165</name>
</gene>
<name>A0A4R0JK34_9ACTN</name>
<accession>A0A4R0JK34</accession>
<dbReference type="AlphaFoldDB" id="A0A4R0JK34"/>
<dbReference type="InterPro" id="IPR025442">
    <property type="entry name" value="DUF4185"/>
</dbReference>
<protein>
    <submittedName>
        <fullName evidence="2">DUF4185 domain-containing protein</fullName>
    </submittedName>
</protein>
<comment type="caution">
    <text evidence="2">The sequence shown here is derived from an EMBL/GenBank/DDBJ whole genome shotgun (WGS) entry which is preliminary data.</text>
</comment>
<feature type="domain" description="DUF4185" evidence="1">
    <location>
        <begin position="131"/>
        <end position="351"/>
    </location>
</feature>
<evidence type="ECO:0000259" key="1">
    <source>
        <dbReference type="Pfam" id="PF13810"/>
    </source>
</evidence>
<organism evidence="2 3">
    <name type="scientific">Kribbella speibonae</name>
    <dbReference type="NCBI Taxonomy" id="1572660"/>
    <lineage>
        <taxon>Bacteria</taxon>
        <taxon>Bacillati</taxon>
        <taxon>Actinomycetota</taxon>
        <taxon>Actinomycetes</taxon>
        <taxon>Propionibacteriales</taxon>
        <taxon>Kribbellaceae</taxon>
        <taxon>Kribbella</taxon>
    </lineage>
</organism>